<reference evidence="4" key="1">
    <citation type="submission" date="2020-08" db="EMBL/GenBank/DDBJ databases">
        <title>Genome public.</title>
        <authorList>
            <person name="Liu C."/>
            <person name="Sun Q."/>
        </authorList>
    </citation>
    <scope>NUCLEOTIDE SEQUENCE</scope>
    <source>
        <strain evidence="4">NSJ-53</strain>
    </source>
</reference>
<comment type="caution">
    <text evidence="4">The sequence shown here is derived from an EMBL/GenBank/DDBJ whole genome shotgun (WGS) entry which is preliminary data.</text>
</comment>
<dbReference type="InterPro" id="IPR000914">
    <property type="entry name" value="SBP_5_dom"/>
</dbReference>
<sequence length="623" mass="69399">MKGKLRKILCLIFAIALLGSLMAGCGGDSKETPAPSASADAPKDSATTDDGKEDDKDASGAAGGLENGITPREETLYMGGLMWGPPANFNPMSSTGVFPTNSGDGSKILIYEPLFMYNLMATDNGTNGLEPLLGTEFSWEGNDLIVKLNPAAKFSDGEAFTAEDAAFSFQLGSDYSIPWSSAADIFDKVEAKDDHTLVLTMIEGGNKLMAIRQLGRVPMMPKHIWEPLTQEMEEAEIRAYENFDPIGTGPYTVLYYDDTRIVCLRNDEYWGQDASMFGKLPAPKYITVLRWNDNAGINTAFANGELDITESFLPQVWQLWEDGAPVKTYLNDSPYHVPAVLVTLVFNLEKPGLNNPDVRRAIAYAINYPRISELAMSGYSQDIVPSLMLPQEMEQWLNEDEEMKSLRWTYDKEKAVEILDGLGAEPGADGVRVLPDGTRLGFWKLECPKGFSDWTAALEIVAQNLKEVGFDVGSELPESAQVTNHKQMGEFDMIMDRPAFYVDPSQPWARCQYIMDISGVPAIGEQAFTNPNRYSNDRATEIIKELSVTEDNAKMKELYTELDKLYLKDIPQITLMYRPYRFYTVYEGTWTNWPTEDNDPDIPPFTGFDGAAVRALYTIELKK</sequence>
<dbReference type="AlphaFoldDB" id="A0A926D4E9"/>
<dbReference type="PANTHER" id="PTHR30290:SF82">
    <property type="entry name" value="ABC-TYPE DIPEPTIDE_OLIGOPEPTIDE TRANSPORT SYSTEM, PERIPLASMIC COMPONENT"/>
    <property type="match status" value="1"/>
</dbReference>
<dbReference type="Gene3D" id="3.10.105.10">
    <property type="entry name" value="Dipeptide-binding Protein, Domain 3"/>
    <property type="match status" value="1"/>
</dbReference>
<accession>A0A926D4E9</accession>
<protein>
    <submittedName>
        <fullName evidence="4">ABC transporter substrate-binding protein</fullName>
    </submittedName>
</protein>
<evidence type="ECO:0000256" key="1">
    <source>
        <dbReference type="SAM" id="MobiDB-lite"/>
    </source>
</evidence>
<dbReference type="GO" id="GO:1904680">
    <property type="term" value="F:peptide transmembrane transporter activity"/>
    <property type="evidence" value="ECO:0007669"/>
    <property type="project" value="TreeGrafter"/>
</dbReference>
<feature type="compositionally biased region" description="Basic and acidic residues" evidence="1">
    <location>
        <begin position="49"/>
        <end position="58"/>
    </location>
</feature>
<feature type="region of interest" description="Disordered" evidence="1">
    <location>
        <begin position="28"/>
        <end position="69"/>
    </location>
</feature>
<name>A0A926D4E9_9FIRM</name>
<dbReference type="InterPro" id="IPR039424">
    <property type="entry name" value="SBP_5"/>
</dbReference>
<keyword evidence="2" id="KW-0732">Signal</keyword>
<evidence type="ECO:0000256" key="2">
    <source>
        <dbReference type="SAM" id="SignalP"/>
    </source>
</evidence>
<keyword evidence="5" id="KW-1185">Reference proteome</keyword>
<dbReference type="CDD" id="cd08509">
    <property type="entry name" value="PBP2_TmCBP_oligosaccharides_like"/>
    <property type="match status" value="1"/>
</dbReference>
<gene>
    <name evidence="4" type="ORF">H8696_10175</name>
</gene>
<dbReference type="Gene3D" id="3.40.190.10">
    <property type="entry name" value="Periplasmic binding protein-like II"/>
    <property type="match status" value="1"/>
</dbReference>
<feature type="chain" id="PRO_5039476856" evidence="2">
    <location>
        <begin position="24"/>
        <end position="623"/>
    </location>
</feature>
<dbReference type="EMBL" id="JACRSR010000005">
    <property type="protein sequence ID" value="MBC8532210.1"/>
    <property type="molecule type" value="Genomic_DNA"/>
</dbReference>
<evidence type="ECO:0000313" key="4">
    <source>
        <dbReference type="EMBL" id="MBC8532210.1"/>
    </source>
</evidence>
<feature type="signal peptide" evidence="2">
    <location>
        <begin position="1"/>
        <end position="23"/>
    </location>
</feature>
<dbReference type="Proteomes" id="UP000623172">
    <property type="component" value="Unassembled WGS sequence"/>
</dbReference>
<dbReference type="PROSITE" id="PS51257">
    <property type="entry name" value="PROKAR_LIPOPROTEIN"/>
    <property type="match status" value="1"/>
</dbReference>
<dbReference type="RefSeq" id="WP_249317325.1">
    <property type="nucleotide sequence ID" value="NZ_JACRSR010000005.1"/>
</dbReference>
<dbReference type="PANTHER" id="PTHR30290">
    <property type="entry name" value="PERIPLASMIC BINDING COMPONENT OF ABC TRANSPORTER"/>
    <property type="match status" value="1"/>
</dbReference>
<dbReference type="Pfam" id="PF00496">
    <property type="entry name" value="SBP_bac_5"/>
    <property type="match status" value="1"/>
</dbReference>
<feature type="domain" description="Solute-binding protein family 5" evidence="3">
    <location>
        <begin position="140"/>
        <end position="497"/>
    </location>
</feature>
<evidence type="ECO:0000313" key="5">
    <source>
        <dbReference type="Proteomes" id="UP000623172"/>
    </source>
</evidence>
<dbReference type="GO" id="GO:0015833">
    <property type="term" value="P:peptide transport"/>
    <property type="evidence" value="ECO:0007669"/>
    <property type="project" value="TreeGrafter"/>
</dbReference>
<proteinExistence type="predicted"/>
<dbReference type="Gene3D" id="3.90.76.10">
    <property type="entry name" value="Dipeptide-binding Protein, Domain 1"/>
    <property type="match status" value="1"/>
</dbReference>
<evidence type="ECO:0000259" key="3">
    <source>
        <dbReference type="Pfam" id="PF00496"/>
    </source>
</evidence>
<organism evidence="4 5">
    <name type="scientific">Gehongia tenuis</name>
    <dbReference type="NCBI Taxonomy" id="2763655"/>
    <lineage>
        <taxon>Bacteria</taxon>
        <taxon>Bacillati</taxon>
        <taxon>Bacillota</taxon>
        <taxon>Clostridia</taxon>
        <taxon>Christensenellales</taxon>
        <taxon>Christensenellaceae</taxon>
        <taxon>Gehongia</taxon>
    </lineage>
</organism>
<dbReference type="SUPFAM" id="SSF53850">
    <property type="entry name" value="Periplasmic binding protein-like II"/>
    <property type="match status" value="1"/>
</dbReference>